<gene>
    <name evidence="2" type="primary">wclT</name>
</gene>
<dbReference type="GO" id="GO:0016740">
    <property type="term" value="F:transferase activity"/>
    <property type="evidence" value="ECO:0007669"/>
    <property type="project" value="UniProtKB-KW"/>
</dbReference>
<reference evidence="2" key="1">
    <citation type="submission" date="2014-04" db="EMBL/GenBank/DDBJ databases">
        <authorList>
            <person name="Harrison E."/>
        </authorList>
    </citation>
    <scope>NUCLEOTIDE SEQUENCE</scope>
    <source>
        <strain evidence="2">F052</strain>
    </source>
</reference>
<dbReference type="Pfam" id="PF04230">
    <property type="entry name" value="PS_pyruv_trans"/>
    <property type="match status" value="1"/>
</dbReference>
<dbReference type="InterPro" id="IPR007345">
    <property type="entry name" value="Polysacch_pyruvyl_Trfase"/>
</dbReference>
<evidence type="ECO:0000259" key="1">
    <source>
        <dbReference type="Pfam" id="PF04230"/>
    </source>
</evidence>
<dbReference type="AlphaFoldDB" id="A0A0N7KW60"/>
<name>A0A0N7KW60_9ENTR</name>
<dbReference type="EMBL" id="AB924549">
    <property type="protein sequence ID" value="BAT23217.1"/>
    <property type="molecule type" value="Genomic_DNA"/>
</dbReference>
<organism evidence="2">
    <name type="scientific">Klebsiella sp. F052</name>
    <dbReference type="NCBI Taxonomy" id="1497793"/>
    <lineage>
        <taxon>Bacteria</taxon>
        <taxon>Pseudomonadati</taxon>
        <taxon>Pseudomonadota</taxon>
        <taxon>Gammaproteobacteria</taxon>
        <taxon>Enterobacterales</taxon>
        <taxon>Enterobacteriaceae</taxon>
        <taxon>Klebsiella/Raoultella group</taxon>
        <taxon>Klebsiella</taxon>
    </lineage>
</organism>
<accession>A0A0N7KW60</accession>
<keyword evidence="2" id="KW-0808">Transferase</keyword>
<sequence>MLNSIIKNKQKKNVFWWEPKDGSHNAGDHLGKVIVQSILSTRDFEILGKKSSRNTLFSIGSVMHFAKNGDCIWGTGINGKIDKSKLKFNSLDVRAVRGPNTRDFLKKEKGIIAPGVFGDPGLLLPLFYSKELLADSQLKRDFIVIPHMNEDFNLYAKYKSNICSPNQGAIGFTKEIVNSNFVISSSLHGVILAEAYGIPAVFLSANSGESPFKYDDYYFGTGRSTYARAKTVEEAFDLRTDAITDLQNIQAGLLKAFPFDLW</sequence>
<reference evidence="2" key="2">
    <citation type="journal article" date="2015" name="Sci. Rep.">
        <title>Genetic analysis of capsular polysaccharide synthesis gene clusters in 79 capsular types of Klebsiella spp.</title>
        <authorList>
            <person name="Pan Y.J."/>
            <person name="Lin T.L."/>
            <person name="Chen C.T."/>
            <person name="Chen Y.Y."/>
            <person name="Hsieh P.F."/>
            <person name="Hsu C.R."/>
            <person name="Wu M.C."/>
            <person name="Wang J.T."/>
        </authorList>
    </citation>
    <scope>NUCLEOTIDE SEQUENCE</scope>
    <source>
        <strain evidence="2">F052</strain>
    </source>
</reference>
<evidence type="ECO:0000313" key="2">
    <source>
        <dbReference type="EMBL" id="BAT23217.1"/>
    </source>
</evidence>
<protein>
    <submittedName>
        <fullName evidence="2">Putative pyruvyl transferase</fullName>
    </submittedName>
</protein>
<proteinExistence type="predicted"/>
<feature type="domain" description="Polysaccharide pyruvyl transferase" evidence="1">
    <location>
        <begin position="65"/>
        <end position="204"/>
    </location>
</feature>